<evidence type="ECO:0000313" key="2">
    <source>
        <dbReference type="EMBL" id="TDD87343.1"/>
    </source>
</evidence>
<sequence>MMSELRFELDLLDEIAHRLDLREPNRKAIESVVLRTSDHYDVQGKAEPYECIVDSATGVGKTYVMAGLMEYLAGAEIPARNFLLLAPGRTIRDKSVRNFTAGNIKSLRHMLRSNPFVITAENFDTQATRIAMDDSSITKLYIFTVQALTTSTGEGRATHAPLENLGKSFFDYLASLDDLVILADEHHCYRGKAFSSTISKLKPELVVGMTATPVRADEALVAFRYPLAAAIADKLVKTPVMVGRRDDRTDLSTKLLDGVNLLRYKAQAADSYAKENGFAPVNPVMLVIAQSIEEAEEFHGILDSTGFDGGEWVGKTLLVHSKLTGDKKEVALAALDAVEEPGSQTRIIISVGMLKEGWDVKSVYVIASMRASVSEVMTEQTLGRGMRLPFGKYTNIELLDTLEVLAHEKYSDLLAKRKVLNEAFIDYGTYAELRSLPDGSAVVRQRQEMTDATVIAPPSVSEGTPKGSGISIQSGADFFISDSVSIAGPSLASTSGEVAGVVDFDSRKREAEGAAKKAGAPVQYDPLANREPILIPRLISEVQSISVSLNDIDDYGPFEQLGRTLTADISDDLRRTKIIAAHDGRRVVVSTQDASDKIASALPLDIPLSSSRAMLIKRVMSVKGVANRKLELGAANRIVDHLIKAMGDKAAEHLSAFGARCGQRLAADVSKTLRAASRVAQVNYSDHVEVVALNKVRLTRKAQVSGHADGSFDKTLAFGGWSRNLYSHAWFDTSPEFDAANAIDAGASVLVWARLHINDVPITWTSDGNKYNPDLVVIEEVEGKRYGWLVETKADKDLTSQEVAGKRKAAKRWANTANSSPDVAITWRYLLVGEQDVEDAQGSWEHLKGFGQ</sequence>
<dbReference type="AlphaFoldDB" id="A0A4R5BPP0"/>
<dbReference type="Pfam" id="PF04851">
    <property type="entry name" value="ResIII"/>
    <property type="match status" value="1"/>
</dbReference>
<organism evidence="2 3">
    <name type="scientific">Actinomadura darangshiensis</name>
    <dbReference type="NCBI Taxonomy" id="705336"/>
    <lineage>
        <taxon>Bacteria</taxon>
        <taxon>Bacillati</taxon>
        <taxon>Actinomycetota</taxon>
        <taxon>Actinomycetes</taxon>
        <taxon>Streptosporangiales</taxon>
        <taxon>Thermomonosporaceae</taxon>
        <taxon>Actinomadura</taxon>
    </lineage>
</organism>
<feature type="domain" description="Helicase/UvrB N-terminal" evidence="1">
    <location>
        <begin position="19"/>
        <end position="215"/>
    </location>
</feature>
<dbReference type="Proteomes" id="UP000295578">
    <property type="component" value="Unassembled WGS sequence"/>
</dbReference>
<dbReference type="InterPro" id="IPR027417">
    <property type="entry name" value="P-loop_NTPase"/>
</dbReference>
<dbReference type="GO" id="GO:0005524">
    <property type="term" value="F:ATP binding"/>
    <property type="evidence" value="ECO:0007669"/>
    <property type="project" value="InterPro"/>
</dbReference>
<evidence type="ECO:0000259" key="1">
    <source>
        <dbReference type="Pfam" id="PF04851"/>
    </source>
</evidence>
<dbReference type="PANTHER" id="PTHR47396:SF1">
    <property type="entry name" value="ATP-DEPENDENT HELICASE IRC3-RELATED"/>
    <property type="match status" value="1"/>
</dbReference>
<dbReference type="PANTHER" id="PTHR47396">
    <property type="entry name" value="TYPE I RESTRICTION ENZYME ECOKI R PROTEIN"/>
    <property type="match status" value="1"/>
</dbReference>
<reference evidence="2 3" key="1">
    <citation type="submission" date="2019-03" db="EMBL/GenBank/DDBJ databases">
        <title>Draft genome sequences of novel Actinobacteria.</title>
        <authorList>
            <person name="Sahin N."/>
            <person name="Ay H."/>
            <person name="Saygin H."/>
        </authorList>
    </citation>
    <scope>NUCLEOTIDE SEQUENCE [LARGE SCALE GENOMIC DNA]</scope>
    <source>
        <strain evidence="2 3">DSM 45941</strain>
    </source>
</reference>
<dbReference type="EMBL" id="SMKY01000024">
    <property type="protein sequence ID" value="TDD87343.1"/>
    <property type="molecule type" value="Genomic_DNA"/>
</dbReference>
<keyword evidence="3" id="KW-1185">Reference proteome</keyword>
<dbReference type="OrthoDB" id="9776021at2"/>
<name>A0A4R5BPP0_9ACTN</name>
<comment type="caution">
    <text evidence="2">The sequence shown here is derived from an EMBL/GenBank/DDBJ whole genome shotgun (WGS) entry which is preliminary data.</text>
</comment>
<dbReference type="SUPFAM" id="SSF52540">
    <property type="entry name" value="P-loop containing nucleoside triphosphate hydrolases"/>
    <property type="match status" value="1"/>
</dbReference>
<proteinExistence type="predicted"/>
<dbReference type="GO" id="GO:0005829">
    <property type="term" value="C:cytosol"/>
    <property type="evidence" value="ECO:0007669"/>
    <property type="project" value="TreeGrafter"/>
</dbReference>
<accession>A0A4R5BPP0</accession>
<dbReference type="GO" id="GO:0003677">
    <property type="term" value="F:DNA binding"/>
    <property type="evidence" value="ECO:0007669"/>
    <property type="project" value="InterPro"/>
</dbReference>
<dbReference type="InterPro" id="IPR050742">
    <property type="entry name" value="Helicase_Restrict-Modif_Enz"/>
</dbReference>
<dbReference type="GO" id="GO:0016787">
    <property type="term" value="F:hydrolase activity"/>
    <property type="evidence" value="ECO:0007669"/>
    <property type="project" value="InterPro"/>
</dbReference>
<dbReference type="InterPro" id="IPR006935">
    <property type="entry name" value="Helicase/UvrB_N"/>
</dbReference>
<evidence type="ECO:0000313" key="3">
    <source>
        <dbReference type="Proteomes" id="UP000295578"/>
    </source>
</evidence>
<protein>
    <recommendedName>
        <fullName evidence="1">Helicase/UvrB N-terminal domain-containing protein</fullName>
    </recommendedName>
</protein>
<dbReference type="Gene3D" id="3.40.50.300">
    <property type="entry name" value="P-loop containing nucleotide triphosphate hydrolases"/>
    <property type="match status" value="2"/>
</dbReference>
<gene>
    <name evidence="2" type="ORF">E1293_08025</name>
</gene>
<dbReference type="RefSeq" id="WP_132195450.1">
    <property type="nucleotide sequence ID" value="NZ_SMKY01000024.1"/>
</dbReference>